<dbReference type="EMBL" id="NMUH01000273">
    <property type="protein sequence ID" value="MQL75952.1"/>
    <property type="molecule type" value="Genomic_DNA"/>
</dbReference>
<dbReference type="OrthoDB" id="1744713at2759"/>
<dbReference type="PANTHER" id="PTHR10644">
    <property type="entry name" value="DNA REPAIR/RNA PROCESSING CPSF FAMILY"/>
    <property type="match status" value="1"/>
</dbReference>
<dbReference type="AlphaFoldDB" id="A0A843TTG0"/>
<protein>
    <recommendedName>
        <fullName evidence="1">RSE1/DDB1/CPSF1 first beta-propeller domain-containing protein</fullName>
    </recommendedName>
</protein>
<evidence type="ECO:0000259" key="1">
    <source>
        <dbReference type="Pfam" id="PF10433"/>
    </source>
</evidence>
<sequence>MAASDGGHYLAKSVLRGGAVLQAVYGRLRSPSSLDIVFGKETSIELLIIEEDGTLQSVCEQNVFGIIKDLSILRWNEKLQVSAQQTQGKDLLVILSDSGKLTFLAFCSEMHRIKIPLGRDEV</sequence>
<accession>A0A843TTG0</accession>
<gene>
    <name evidence="2" type="ORF">Taro_008343</name>
</gene>
<reference evidence="2" key="1">
    <citation type="submission" date="2017-07" db="EMBL/GenBank/DDBJ databases">
        <title>Taro Niue Genome Assembly and Annotation.</title>
        <authorList>
            <person name="Atibalentja N."/>
            <person name="Keating K."/>
            <person name="Fields C.J."/>
        </authorList>
    </citation>
    <scope>NUCLEOTIDE SEQUENCE</scope>
    <source>
        <strain evidence="2">Niue_2</strain>
        <tissue evidence="2">Leaf</tissue>
    </source>
</reference>
<feature type="domain" description="RSE1/DDB1/CPSF1 first beta-propeller" evidence="1">
    <location>
        <begin position="20"/>
        <end position="113"/>
    </location>
</feature>
<evidence type="ECO:0000313" key="2">
    <source>
        <dbReference type="EMBL" id="MQL75952.1"/>
    </source>
</evidence>
<evidence type="ECO:0000313" key="3">
    <source>
        <dbReference type="Proteomes" id="UP000652761"/>
    </source>
</evidence>
<name>A0A843TTG0_COLES</name>
<comment type="caution">
    <text evidence="2">The sequence shown here is derived from an EMBL/GenBank/DDBJ whole genome shotgun (WGS) entry which is preliminary data.</text>
</comment>
<dbReference type="Gene3D" id="2.130.10.10">
    <property type="entry name" value="YVTN repeat-like/Quinoprotein amine dehydrogenase"/>
    <property type="match status" value="1"/>
</dbReference>
<keyword evidence="3" id="KW-1185">Reference proteome</keyword>
<dbReference type="InterPro" id="IPR018846">
    <property type="entry name" value="Beta-prop_RSE1/DDB1/CPSF1_1st"/>
</dbReference>
<proteinExistence type="predicted"/>
<dbReference type="InterPro" id="IPR015943">
    <property type="entry name" value="WD40/YVTN_repeat-like_dom_sf"/>
</dbReference>
<dbReference type="InterPro" id="IPR050358">
    <property type="entry name" value="RSE1/DDB1/CFT1"/>
</dbReference>
<dbReference type="Pfam" id="PF10433">
    <property type="entry name" value="Beta-prop_RSE1_1st"/>
    <property type="match status" value="1"/>
</dbReference>
<dbReference type="Proteomes" id="UP000652761">
    <property type="component" value="Unassembled WGS sequence"/>
</dbReference>
<organism evidence="2 3">
    <name type="scientific">Colocasia esculenta</name>
    <name type="common">Wild taro</name>
    <name type="synonym">Arum esculentum</name>
    <dbReference type="NCBI Taxonomy" id="4460"/>
    <lineage>
        <taxon>Eukaryota</taxon>
        <taxon>Viridiplantae</taxon>
        <taxon>Streptophyta</taxon>
        <taxon>Embryophyta</taxon>
        <taxon>Tracheophyta</taxon>
        <taxon>Spermatophyta</taxon>
        <taxon>Magnoliopsida</taxon>
        <taxon>Liliopsida</taxon>
        <taxon>Araceae</taxon>
        <taxon>Aroideae</taxon>
        <taxon>Colocasieae</taxon>
        <taxon>Colocasia</taxon>
    </lineage>
</organism>